<evidence type="ECO:0000256" key="11">
    <source>
        <dbReference type="ARBA" id="ARBA00023204"/>
    </source>
</evidence>
<dbReference type="GO" id="GO:0006310">
    <property type="term" value="P:DNA recombination"/>
    <property type="evidence" value="ECO:0007669"/>
    <property type="project" value="UniProtKB-UniRule"/>
</dbReference>
<evidence type="ECO:0000256" key="2">
    <source>
        <dbReference type="ARBA" id="ARBA00022490"/>
    </source>
</evidence>
<feature type="active site" evidence="13">
    <location>
        <position position="140"/>
    </location>
</feature>
<keyword evidence="11 13" id="KW-0234">DNA repair</keyword>
<evidence type="ECO:0000313" key="15">
    <source>
        <dbReference type="EMBL" id="CCQ90973.1"/>
    </source>
</evidence>
<evidence type="ECO:0000256" key="3">
    <source>
        <dbReference type="ARBA" id="ARBA00022722"/>
    </source>
</evidence>
<name>M1YKF7_NITG3</name>
<evidence type="ECO:0000256" key="13">
    <source>
        <dbReference type="HAMAP-Rule" id="MF_00034"/>
    </source>
</evidence>
<dbReference type="GO" id="GO:0048476">
    <property type="term" value="C:Holliday junction resolvase complex"/>
    <property type="evidence" value="ECO:0007669"/>
    <property type="project" value="UniProtKB-UniRule"/>
</dbReference>
<keyword evidence="4 13" id="KW-0479">Metal-binding</keyword>
<dbReference type="Proteomes" id="UP000011704">
    <property type="component" value="Unassembled WGS sequence"/>
</dbReference>
<dbReference type="PROSITE" id="PS01321">
    <property type="entry name" value="RUVC"/>
    <property type="match status" value="1"/>
</dbReference>
<dbReference type="InterPro" id="IPR020563">
    <property type="entry name" value="X-over_junc_endoDNase_Mg_BS"/>
</dbReference>
<dbReference type="GO" id="GO:0005737">
    <property type="term" value="C:cytoplasm"/>
    <property type="evidence" value="ECO:0007669"/>
    <property type="project" value="UniProtKB-SubCell"/>
</dbReference>
<keyword evidence="8 13" id="KW-0460">Magnesium</keyword>
<dbReference type="EC" id="3.1.21.10" evidence="13 14"/>
<dbReference type="HOGENOM" id="CLU_091257_3_1_0"/>
<keyword evidence="5 13" id="KW-0255">Endonuclease</keyword>
<evidence type="ECO:0000256" key="9">
    <source>
        <dbReference type="ARBA" id="ARBA00023125"/>
    </source>
</evidence>
<dbReference type="GO" id="GO:0008821">
    <property type="term" value="F:crossover junction DNA endonuclease activity"/>
    <property type="evidence" value="ECO:0007669"/>
    <property type="project" value="UniProtKB-UniRule"/>
</dbReference>
<dbReference type="SUPFAM" id="SSF53098">
    <property type="entry name" value="Ribonuclease H-like"/>
    <property type="match status" value="1"/>
</dbReference>
<dbReference type="InParanoid" id="M1YKF7"/>
<dbReference type="OrthoDB" id="9805499at2"/>
<comment type="function">
    <text evidence="13">The RuvA-RuvB-RuvC complex processes Holliday junction (HJ) DNA during genetic recombination and DNA repair. Endonuclease that resolves HJ intermediates. Cleaves cruciform DNA by making single-stranded nicks across the HJ at symmetrical positions within the homologous arms, yielding a 5'-phosphate and a 3'-hydroxyl group; requires a central core of homology in the junction. The consensus cleavage sequence is 5'-(A/T)TT(C/G)-3'. Cleavage occurs on the 3'-side of the TT dinucleotide at the point of strand exchange. HJ branch migration catalyzed by RuvA-RuvB allows RuvC to scan DNA until it finds its consensus sequence, where it cleaves and resolves the cruciform DNA.</text>
</comment>
<dbReference type="CDD" id="cd16962">
    <property type="entry name" value="RuvC"/>
    <property type="match status" value="1"/>
</dbReference>
<evidence type="ECO:0000256" key="8">
    <source>
        <dbReference type="ARBA" id="ARBA00022842"/>
    </source>
</evidence>
<keyword evidence="6 13" id="KW-0227">DNA damage</keyword>
<feature type="active site" evidence="13">
    <location>
        <position position="67"/>
    </location>
</feature>
<dbReference type="GO" id="GO:0006281">
    <property type="term" value="P:DNA repair"/>
    <property type="evidence" value="ECO:0007669"/>
    <property type="project" value="UniProtKB-UniRule"/>
</dbReference>
<dbReference type="FunFam" id="3.30.420.10:FF:000002">
    <property type="entry name" value="Crossover junction endodeoxyribonuclease RuvC"/>
    <property type="match status" value="1"/>
</dbReference>
<comment type="caution">
    <text evidence="15">The sequence shown here is derived from an EMBL/GenBank/DDBJ whole genome shotgun (WGS) entry which is preliminary data.</text>
</comment>
<dbReference type="PRINTS" id="PR00696">
    <property type="entry name" value="RSOLVASERUVC"/>
</dbReference>
<dbReference type="GO" id="GO:0003677">
    <property type="term" value="F:DNA binding"/>
    <property type="evidence" value="ECO:0007669"/>
    <property type="project" value="UniProtKB-KW"/>
</dbReference>
<dbReference type="STRING" id="1266370.NITGR_520015"/>
<accession>M1YKF7</accession>
<evidence type="ECO:0000313" key="16">
    <source>
        <dbReference type="Proteomes" id="UP000011704"/>
    </source>
</evidence>
<dbReference type="NCBIfam" id="TIGR00228">
    <property type="entry name" value="ruvC"/>
    <property type="match status" value="1"/>
</dbReference>
<feature type="active site" evidence="13">
    <location>
        <position position="7"/>
    </location>
</feature>
<dbReference type="Pfam" id="PF02075">
    <property type="entry name" value="RuvC"/>
    <property type="match status" value="1"/>
</dbReference>
<keyword evidence="7 13" id="KW-0378">Hydrolase</keyword>
<proteinExistence type="inferred from homology"/>
<dbReference type="EMBL" id="CAQJ01000058">
    <property type="protein sequence ID" value="CCQ90973.1"/>
    <property type="molecule type" value="Genomic_DNA"/>
</dbReference>
<keyword evidence="3 13" id="KW-0540">Nuclease</keyword>
<evidence type="ECO:0000256" key="5">
    <source>
        <dbReference type="ARBA" id="ARBA00022759"/>
    </source>
</evidence>
<gene>
    <name evidence="13 15" type="primary">ruvC</name>
    <name evidence="15" type="ORF">NITGR_520015</name>
</gene>
<dbReference type="RefSeq" id="WP_005009191.1">
    <property type="nucleotide sequence ID" value="NZ_HG422173.1"/>
</dbReference>
<dbReference type="GO" id="GO:0000287">
    <property type="term" value="F:magnesium ion binding"/>
    <property type="evidence" value="ECO:0007669"/>
    <property type="project" value="UniProtKB-UniRule"/>
</dbReference>
<evidence type="ECO:0000256" key="7">
    <source>
        <dbReference type="ARBA" id="ARBA00022801"/>
    </source>
</evidence>
<keyword evidence="9 13" id="KW-0238">DNA-binding</keyword>
<evidence type="ECO:0000256" key="14">
    <source>
        <dbReference type="NCBIfam" id="TIGR00228"/>
    </source>
</evidence>
<dbReference type="FunCoup" id="M1YKF7">
    <property type="interactions" value="203"/>
</dbReference>
<keyword evidence="10 13" id="KW-0233">DNA recombination</keyword>
<dbReference type="InterPro" id="IPR012337">
    <property type="entry name" value="RNaseH-like_sf"/>
</dbReference>
<feature type="binding site" evidence="13">
    <location>
        <position position="140"/>
    </location>
    <ligand>
        <name>Mg(2+)</name>
        <dbReference type="ChEBI" id="CHEBI:18420"/>
        <label>1</label>
    </ligand>
</feature>
<dbReference type="Gene3D" id="3.30.420.10">
    <property type="entry name" value="Ribonuclease H-like superfamily/Ribonuclease H"/>
    <property type="match status" value="1"/>
</dbReference>
<comment type="catalytic activity">
    <reaction evidence="12 13">
        <text>Endonucleolytic cleavage at a junction such as a reciprocal single-stranded crossover between two homologous DNA duplexes (Holliday junction).</text>
        <dbReference type="EC" id="3.1.21.10"/>
    </reaction>
</comment>
<dbReference type="PANTHER" id="PTHR30194">
    <property type="entry name" value="CROSSOVER JUNCTION ENDODEOXYRIBONUCLEASE RUVC"/>
    <property type="match status" value="1"/>
</dbReference>
<protein>
    <recommendedName>
        <fullName evidence="13 14">Crossover junction endodeoxyribonuclease RuvC</fullName>
        <ecNumber evidence="13 14">3.1.21.10</ecNumber>
    </recommendedName>
    <alternativeName>
        <fullName evidence="13">Holliday junction nuclease RuvC</fullName>
    </alternativeName>
    <alternativeName>
        <fullName evidence="13">Holliday junction resolvase RuvC</fullName>
    </alternativeName>
</protein>
<evidence type="ECO:0000256" key="4">
    <source>
        <dbReference type="ARBA" id="ARBA00022723"/>
    </source>
</evidence>
<dbReference type="AlphaFoldDB" id="M1YKF7"/>
<comment type="subunit">
    <text evidence="13">Homodimer which binds Holliday junction (HJ) DNA. The HJ becomes 2-fold symmetrical on binding to RuvC with unstacked arms; it has a different conformation from HJ DNA in complex with RuvA. In the full resolvosome a probable DNA-RuvA(4)-RuvB(12)-RuvC(2) complex forms which resolves the HJ.</text>
</comment>
<evidence type="ECO:0000256" key="6">
    <source>
        <dbReference type="ARBA" id="ARBA00022763"/>
    </source>
</evidence>
<dbReference type="InterPro" id="IPR002176">
    <property type="entry name" value="X-over_junc_endoDNase_RuvC"/>
</dbReference>
<dbReference type="NCBIfam" id="NF000711">
    <property type="entry name" value="PRK00039.2-1"/>
    <property type="match status" value="1"/>
</dbReference>
<sequence length="169" mass="18532">MRVLGIDPGSNCTGYGIVESGRNTLKSIHWGSIKSKSRTPFPDRLKTIYDDLTRVIGEYKPEIVAIEDLFFAVNAQSTIKLGQTRGVALLAAVNASLTVAEYTPLEVKLSIVGYGRADKNQVRDMVTTLLRLKEKPEPLDASDALAVAICHLHNHGTSNRLKEALSSRR</sequence>
<feature type="binding site" evidence="13">
    <location>
        <position position="67"/>
    </location>
    <ligand>
        <name>Mg(2+)</name>
        <dbReference type="ChEBI" id="CHEBI:18420"/>
        <label>2</label>
    </ligand>
</feature>
<keyword evidence="2 13" id="KW-0963">Cytoplasm</keyword>
<keyword evidence="16" id="KW-1185">Reference proteome</keyword>
<feature type="binding site" evidence="13">
    <location>
        <position position="7"/>
    </location>
    <ligand>
        <name>Mg(2+)</name>
        <dbReference type="ChEBI" id="CHEBI:18420"/>
        <label>1</label>
    </ligand>
</feature>
<dbReference type="PANTHER" id="PTHR30194:SF3">
    <property type="entry name" value="CROSSOVER JUNCTION ENDODEOXYRIBONUCLEASE RUVC"/>
    <property type="match status" value="1"/>
</dbReference>
<evidence type="ECO:0000256" key="12">
    <source>
        <dbReference type="ARBA" id="ARBA00029354"/>
    </source>
</evidence>
<comment type="subcellular location">
    <subcellularLocation>
        <location evidence="13">Cytoplasm</location>
    </subcellularLocation>
</comment>
<evidence type="ECO:0000256" key="1">
    <source>
        <dbReference type="ARBA" id="ARBA00009518"/>
    </source>
</evidence>
<dbReference type="HAMAP" id="MF_00034">
    <property type="entry name" value="RuvC"/>
    <property type="match status" value="1"/>
</dbReference>
<dbReference type="InterPro" id="IPR036397">
    <property type="entry name" value="RNaseH_sf"/>
</dbReference>
<reference evidence="15 16" key="1">
    <citation type="journal article" date="2013" name="Front. Microbiol.">
        <title>The genome of Nitrospina gracilis illuminates the metabolism and evolution of the major marine nitrite oxidizer.</title>
        <authorList>
            <person name="Luecker S."/>
            <person name="Nowka B."/>
            <person name="Rattei T."/>
            <person name="Spieck E."/>
            <person name="and Daims H."/>
        </authorList>
    </citation>
    <scope>NUCLEOTIDE SEQUENCE [LARGE SCALE GENOMIC DNA]</scope>
    <source>
        <strain evidence="15 16">3/211</strain>
    </source>
</reference>
<comment type="similarity">
    <text evidence="1 13">Belongs to the RuvC family.</text>
</comment>
<evidence type="ECO:0000256" key="10">
    <source>
        <dbReference type="ARBA" id="ARBA00023172"/>
    </source>
</evidence>
<comment type="cofactor">
    <cofactor evidence="13">
        <name>Mg(2+)</name>
        <dbReference type="ChEBI" id="CHEBI:18420"/>
    </cofactor>
    <text evidence="13">Binds 2 Mg(2+) ion per subunit.</text>
</comment>
<organism evidence="15 16">
    <name type="scientific">Nitrospina gracilis (strain 3/211)</name>
    <dbReference type="NCBI Taxonomy" id="1266370"/>
    <lineage>
        <taxon>Bacteria</taxon>
        <taxon>Pseudomonadati</taxon>
        <taxon>Nitrospinota/Tectimicrobiota group</taxon>
        <taxon>Nitrospinota</taxon>
        <taxon>Nitrospinia</taxon>
        <taxon>Nitrospinales</taxon>
        <taxon>Nitrospinaceae</taxon>
        <taxon>Nitrospina</taxon>
    </lineage>
</organism>